<proteinExistence type="predicted"/>
<dbReference type="AlphaFoldDB" id="A0A4Y2VUA6"/>
<evidence type="ECO:0000313" key="3">
    <source>
        <dbReference type="Proteomes" id="UP000499080"/>
    </source>
</evidence>
<organism evidence="1 3">
    <name type="scientific">Araneus ventricosus</name>
    <name type="common">Orbweaver spider</name>
    <name type="synonym">Epeira ventricosa</name>
    <dbReference type="NCBI Taxonomy" id="182803"/>
    <lineage>
        <taxon>Eukaryota</taxon>
        <taxon>Metazoa</taxon>
        <taxon>Ecdysozoa</taxon>
        <taxon>Arthropoda</taxon>
        <taxon>Chelicerata</taxon>
        <taxon>Arachnida</taxon>
        <taxon>Araneae</taxon>
        <taxon>Araneomorphae</taxon>
        <taxon>Entelegynae</taxon>
        <taxon>Araneoidea</taxon>
        <taxon>Araneidae</taxon>
        <taxon>Araneus</taxon>
    </lineage>
</organism>
<dbReference type="EMBL" id="BGPR01051005">
    <property type="protein sequence ID" value="GBO27980.1"/>
    <property type="molecule type" value="Genomic_DNA"/>
</dbReference>
<name>A0A4Y2VUA6_ARAVE</name>
<gene>
    <name evidence="2" type="ORF">AVEN_139322_1</name>
    <name evidence="1" type="ORF">AVEN_60299_1</name>
</gene>
<evidence type="ECO:0000313" key="2">
    <source>
        <dbReference type="EMBL" id="GBO27980.1"/>
    </source>
</evidence>
<dbReference type="Proteomes" id="UP000499080">
    <property type="component" value="Unassembled WGS sequence"/>
</dbReference>
<accession>A0A4Y2VUA6</accession>
<keyword evidence="3" id="KW-1185">Reference proteome</keyword>
<comment type="caution">
    <text evidence="1">The sequence shown here is derived from an EMBL/GenBank/DDBJ whole genome shotgun (WGS) entry which is preliminary data.</text>
</comment>
<dbReference type="EMBL" id="BGPR01051003">
    <property type="protein sequence ID" value="GBO27978.1"/>
    <property type="molecule type" value="Genomic_DNA"/>
</dbReference>
<sequence length="111" mass="12607">MGAERHRDDHETARMEISIEGFCSWTIMQDPTQQGTQKNAFVAWDGRNWITQPTDSSLSNQTFTFFHCIEVSTIETGGVSGWAPTFTRMAFLKLISRYDKCFNVGGEYVGK</sequence>
<protein>
    <submittedName>
        <fullName evidence="1">Uncharacterized protein</fullName>
    </submittedName>
</protein>
<evidence type="ECO:0000313" key="1">
    <source>
        <dbReference type="EMBL" id="GBO27978.1"/>
    </source>
</evidence>
<reference evidence="1 3" key="1">
    <citation type="journal article" date="2019" name="Sci. Rep.">
        <title>Orb-weaving spider Araneus ventricosus genome elucidates the spidroin gene catalogue.</title>
        <authorList>
            <person name="Kono N."/>
            <person name="Nakamura H."/>
            <person name="Ohtoshi R."/>
            <person name="Moran D.A.P."/>
            <person name="Shinohara A."/>
            <person name="Yoshida Y."/>
            <person name="Fujiwara M."/>
            <person name="Mori M."/>
            <person name="Tomita M."/>
            <person name="Arakawa K."/>
        </authorList>
    </citation>
    <scope>NUCLEOTIDE SEQUENCE [LARGE SCALE GENOMIC DNA]</scope>
</reference>
<dbReference type="OrthoDB" id="8375652at2759"/>